<sequence>MVGLLLCYWKVSLNPWNRPLGQRQWASSENR</sequence>
<accession>A0A2P2PME2</accession>
<proteinExistence type="predicted"/>
<organism evidence="1">
    <name type="scientific">Rhizophora mucronata</name>
    <name type="common">Asiatic mangrove</name>
    <dbReference type="NCBI Taxonomy" id="61149"/>
    <lineage>
        <taxon>Eukaryota</taxon>
        <taxon>Viridiplantae</taxon>
        <taxon>Streptophyta</taxon>
        <taxon>Embryophyta</taxon>
        <taxon>Tracheophyta</taxon>
        <taxon>Spermatophyta</taxon>
        <taxon>Magnoliopsida</taxon>
        <taxon>eudicotyledons</taxon>
        <taxon>Gunneridae</taxon>
        <taxon>Pentapetalae</taxon>
        <taxon>rosids</taxon>
        <taxon>fabids</taxon>
        <taxon>Malpighiales</taxon>
        <taxon>Rhizophoraceae</taxon>
        <taxon>Rhizophora</taxon>
    </lineage>
</organism>
<dbReference type="AlphaFoldDB" id="A0A2P2PME2"/>
<dbReference type="EMBL" id="GGEC01075453">
    <property type="protein sequence ID" value="MBX55937.1"/>
    <property type="molecule type" value="Transcribed_RNA"/>
</dbReference>
<reference evidence="1" key="1">
    <citation type="submission" date="2018-02" db="EMBL/GenBank/DDBJ databases">
        <title>Rhizophora mucronata_Transcriptome.</title>
        <authorList>
            <person name="Meera S.P."/>
            <person name="Sreeshan A."/>
            <person name="Augustine A."/>
        </authorList>
    </citation>
    <scope>NUCLEOTIDE SEQUENCE</scope>
    <source>
        <tissue evidence="1">Leaf</tissue>
    </source>
</reference>
<name>A0A2P2PME2_RHIMU</name>
<evidence type="ECO:0000313" key="1">
    <source>
        <dbReference type="EMBL" id="MBX55937.1"/>
    </source>
</evidence>
<protein>
    <submittedName>
        <fullName evidence="1">Uncharacterized protein</fullName>
    </submittedName>
</protein>